<keyword evidence="3" id="KW-1185">Reference proteome</keyword>
<dbReference type="AlphaFoldDB" id="A0AAN8IBI7"/>
<comment type="caution">
    <text evidence="2">The sequence shown here is derived from an EMBL/GenBank/DDBJ whole genome shotgun (WGS) entry which is preliminary data.</text>
</comment>
<dbReference type="Proteomes" id="UP001331761">
    <property type="component" value="Unassembled WGS sequence"/>
</dbReference>
<gene>
    <name evidence="2" type="ORF">GCK32_018436</name>
</gene>
<dbReference type="EMBL" id="WIXE01021720">
    <property type="protein sequence ID" value="KAK5968114.1"/>
    <property type="molecule type" value="Genomic_DNA"/>
</dbReference>
<reference evidence="2 3" key="1">
    <citation type="submission" date="2019-10" db="EMBL/GenBank/DDBJ databases">
        <title>Assembly and Annotation for the nematode Trichostrongylus colubriformis.</title>
        <authorList>
            <person name="Martin J."/>
        </authorList>
    </citation>
    <scope>NUCLEOTIDE SEQUENCE [LARGE SCALE GENOMIC DNA]</scope>
    <source>
        <strain evidence="2">G859</strain>
        <tissue evidence="2">Whole worm</tissue>
    </source>
</reference>
<evidence type="ECO:0000256" key="1">
    <source>
        <dbReference type="SAM" id="SignalP"/>
    </source>
</evidence>
<keyword evidence="1" id="KW-0732">Signal</keyword>
<feature type="chain" id="PRO_5042952890" evidence="1">
    <location>
        <begin position="24"/>
        <end position="90"/>
    </location>
</feature>
<organism evidence="2 3">
    <name type="scientific">Trichostrongylus colubriformis</name>
    <name type="common">Black scour worm</name>
    <dbReference type="NCBI Taxonomy" id="6319"/>
    <lineage>
        <taxon>Eukaryota</taxon>
        <taxon>Metazoa</taxon>
        <taxon>Ecdysozoa</taxon>
        <taxon>Nematoda</taxon>
        <taxon>Chromadorea</taxon>
        <taxon>Rhabditida</taxon>
        <taxon>Rhabditina</taxon>
        <taxon>Rhabditomorpha</taxon>
        <taxon>Strongyloidea</taxon>
        <taxon>Trichostrongylidae</taxon>
        <taxon>Trichostrongylus</taxon>
    </lineage>
</organism>
<protein>
    <submittedName>
        <fullName evidence="2">Uncharacterized protein</fullName>
    </submittedName>
</protein>
<sequence>MLSLLNVLLFLLVLATVNNPVLAQAVSIFDVTEKVLGLKEADFQNQPSMSAVRARMNYLIRRNYDELERIDPEAFKFIQKLYENAVRTAE</sequence>
<proteinExistence type="predicted"/>
<evidence type="ECO:0000313" key="3">
    <source>
        <dbReference type="Proteomes" id="UP001331761"/>
    </source>
</evidence>
<accession>A0AAN8IBI7</accession>
<evidence type="ECO:0000313" key="2">
    <source>
        <dbReference type="EMBL" id="KAK5968114.1"/>
    </source>
</evidence>
<feature type="non-terminal residue" evidence="2">
    <location>
        <position position="90"/>
    </location>
</feature>
<name>A0AAN8IBI7_TRICO</name>
<feature type="signal peptide" evidence="1">
    <location>
        <begin position="1"/>
        <end position="23"/>
    </location>
</feature>